<name>A0ABP1RVD8_9HEXA</name>
<evidence type="ECO:0000256" key="1">
    <source>
        <dbReference type="SAM" id="Phobius"/>
    </source>
</evidence>
<sequence>MDPHSLNNCEDDVGLVCEDLRGIVRHRQVPGEARGEDNQEQRQNLDGLQEYLTFFKEVMAYYQRNVDKSVFEIITAIISLLIFIVICLFVGYEWIPRMIMLFIVTVTGFRYCWRRWCGENINVINVNLE</sequence>
<protein>
    <submittedName>
        <fullName evidence="2">Uncharacterized protein</fullName>
    </submittedName>
</protein>
<keyword evidence="1" id="KW-0472">Membrane</keyword>
<gene>
    <name evidence="2" type="ORF">ODALV1_LOCUS26417</name>
</gene>
<evidence type="ECO:0000313" key="3">
    <source>
        <dbReference type="Proteomes" id="UP001642540"/>
    </source>
</evidence>
<keyword evidence="1" id="KW-1133">Transmembrane helix</keyword>
<reference evidence="2 3" key="1">
    <citation type="submission" date="2024-08" db="EMBL/GenBank/DDBJ databases">
        <authorList>
            <person name="Cucini C."/>
            <person name="Frati F."/>
        </authorList>
    </citation>
    <scope>NUCLEOTIDE SEQUENCE [LARGE SCALE GENOMIC DNA]</scope>
</reference>
<proteinExistence type="predicted"/>
<dbReference type="EMBL" id="CAXLJM020000111">
    <property type="protein sequence ID" value="CAL8136382.1"/>
    <property type="molecule type" value="Genomic_DNA"/>
</dbReference>
<organism evidence="2 3">
    <name type="scientific">Orchesella dallaii</name>
    <dbReference type="NCBI Taxonomy" id="48710"/>
    <lineage>
        <taxon>Eukaryota</taxon>
        <taxon>Metazoa</taxon>
        <taxon>Ecdysozoa</taxon>
        <taxon>Arthropoda</taxon>
        <taxon>Hexapoda</taxon>
        <taxon>Collembola</taxon>
        <taxon>Entomobryomorpha</taxon>
        <taxon>Entomobryoidea</taxon>
        <taxon>Orchesellidae</taxon>
        <taxon>Orchesellinae</taxon>
        <taxon>Orchesella</taxon>
    </lineage>
</organism>
<keyword evidence="1" id="KW-0812">Transmembrane</keyword>
<comment type="caution">
    <text evidence="2">The sequence shown here is derived from an EMBL/GenBank/DDBJ whole genome shotgun (WGS) entry which is preliminary data.</text>
</comment>
<dbReference type="Proteomes" id="UP001642540">
    <property type="component" value="Unassembled WGS sequence"/>
</dbReference>
<evidence type="ECO:0000313" key="2">
    <source>
        <dbReference type="EMBL" id="CAL8136382.1"/>
    </source>
</evidence>
<feature type="transmembrane region" description="Helical" evidence="1">
    <location>
        <begin position="69"/>
        <end position="92"/>
    </location>
</feature>
<accession>A0ABP1RVD8</accession>
<keyword evidence="3" id="KW-1185">Reference proteome</keyword>